<dbReference type="Gene3D" id="3.40.50.300">
    <property type="entry name" value="P-loop containing nucleotide triphosphate hydrolases"/>
    <property type="match status" value="1"/>
</dbReference>
<evidence type="ECO:0000256" key="7">
    <source>
        <dbReference type="ARBA" id="ARBA00022840"/>
    </source>
</evidence>
<name>A0A1G5B3B4_9GAMM</name>
<feature type="region of interest" description="Interaction with substrate tRNA" evidence="10">
    <location>
        <begin position="36"/>
        <end position="39"/>
    </location>
</feature>
<dbReference type="SUPFAM" id="SSF52540">
    <property type="entry name" value="P-loop containing nucleoside triphosphate hydrolases"/>
    <property type="match status" value="1"/>
</dbReference>
<dbReference type="PANTHER" id="PTHR11088">
    <property type="entry name" value="TRNA DIMETHYLALLYLTRANSFERASE"/>
    <property type="match status" value="1"/>
</dbReference>
<dbReference type="InterPro" id="IPR039657">
    <property type="entry name" value="Dimethylallyltransferase"/>
</dbReference>
<dbReference type="RefSeq" id="WP_231627366.1">
    <property type="nucleotide sequence ID" value="NZ_FMUN01000001.1"/>
</dbReference>
<dbReference type="HAMAP" id="MF_00185">
    <property type="entry name" value="IPP_trans"/>
    <property type="match status" value="1"/>
</dbReference>
<sequence length="312" mass="35289">MGERCALFLMGPTATGKTDLALAIADEFPVALINADSAQVYRGMDVGTAKPSPEVRARYPHALMDFRDPAEPFSAGGYARAARREAEACLARGRVPLLVGGTGLYFRAFAEGLAELPTADRELRDRLRGEAEREGWAALHERLRRLDPQAAARIHPRDGQRVLRALEVCEATGRPLSELQQEEGLPPADFPILRLALWLPRKELWRRIEARFRAMLEQGLEEEVRALVEAGVDPDSPALRSVGYRQVRECLEGRRSREELLEAGVVATRRLAKRQLTWLRREPGVEWYRPEEREAVLERVREFLRPLGWTGR</sequence>
<comment type="function">
    <text evidence="2 10 12">Catalyzes the transfer of a dimethylallyl group onto the adenine at position 37 in tRNAs that read codons beginning with uridine, leading to the formation of N6-(dimethylallyl)adenosine (i(6)A).</text>
</comment>
<dbReference type="InterPro" id="IPR018022">
    <property type="entry name" value="IPT"/>
</dbReference>
<evidence type="ECO:0000256" key="13">
    <source>
        <dbReference type="RuleBase" id="RU003785"/>
    </source>
</evidence>
<evidence type="ECO:0000256" key="6">
    <source>
        <dbReference type="ARBA" id="ARBA00022741"/>
    </source>
</evidence>
<evidence type="ECO:0000313" key="14">
    <source>
        <dbReference type="EMBL" id="SCX84673.1"/>
    </source>
</evidence>
<dbReference type="FunFam" id="1.10.20.140:FF:000001">
    <property type="entry name" value="tRNA dimethylallyltransferase"/>
    <property type="match status" value="1"/>
</dbReference>
<keyword evidence="7 10" id="KW-0067">ATP-binding</keyword>
<dbReference type="InterPro" id="IPR027417">
    <property type="entry name" value="P-loop_NTPase"/>
</dbReference>
<feature type="binding site" evidence="10">
    <location>
        <begin position="11"/>
        <end position="18"/>
    </location>
    <ligand>
        <name>ATP</name>
        <dbReference type="ChEBI" id="CHEBI:30616"/>
    </ligand>
</feature>
<evidence type="ECO:0000256" key="5">
    <source>
        <dbReference type="ARBA" id="ARBA00022694"/>
    </source>
</evidence>
<feature type="region of interest" description="Interaction with substrate tRNA" evidence="10">
    <location>
        <begin position="160"/>
        <end position="164"/>
    </location>
</feature>
<dbReference type="Pfam" id="PF01715">
    <property type="entry name" value="IPPT"/>
    <property type="match status" value="1"/>
</dbReference>
<evidence type="ECO:0000256" key="3">
    <source>
        <dbReference type="ARBA" id="ARBA00005842"/>
    </source>
</evidence>
<comment type="catalytic activity">
    <reaction evidence="9 10 11">
        <text>adenosine(37) in tRNA + dimethylallyl diphosphate = N(6)-dimethylallyladenosine(37) in tRNA + diphosphate</text>
        <dbReference type="Rhea" id="RHEA:26482"/>
        <dbReference type="Rhea" id="RHEA-COMP:10162"/>
        <dbReference type="Rhea" id="RHEA-COMP:10375"/>
        <dbReference type="ChEBI" id="CHEBI:33019"/>
        <dbReference type="ChEBI" id="CHEBI:57623"/>
        <dbReference type="ChEBI" id="CHEBI:74411"/>
        <dbReference type="ChEBI" id="CHEBI:74415"/>
        <dbReference type="EC" id="2.5.1.75"/>
    </reaction>
</comment>
<evidence type="ECO:0000256" key="4">
    <source>
        <dbReference type="ARBA" id="ARBA00022679"/>
    </source>
</evidence>
<proteinExistence type="inferred from homology"/>
<comment type="cofactor">
    <cofactor evidence="1 10">
        <name>Mg(2+)</name>
        <dbReference type="ChEBI" id="CHEBI:18420"/>
    </cofactor>
</comment>
<evidence type="ECO:0000313" key="15">
    <source>
        <dbReference type="Proteomes" id="UP000183104"/>
    </source>
</evidence>
<evidence type="ECO:0000256" key="8">
    <source>
        <dbReference type="ARBA" id="ARBA00022842"/>
    </source>
</evidence>
<gene>
    <name evidence="10" type="primary">miaA</name>
    <name evidence="14" type="ORF">SAMN05661077_0657</name>
</gene>
<dbReference type="Gene3D" id="1.10.20.140">
    <property type="match status" value="1"/>
</dbReference>
<accession>A0A1G5B3B4</accession>
<evidence type="ECO:0000256" key="1">
    <source>
        <dbReference type="ARBA" id="ARBA00001946"/>
    </source>
</evidence>
<dbReference type="GO" id="GO:0006400">
    <property type="term" value="P:tRNA modification"/>
    <property type="evidence" value="ECO:0007669"/>
    <property type="project" value="TreeGrafter"/>
</dbReference>
<keyword evidence="5 10" id="KW-0819">tRNA processing</keyword>
<dbReference type="GO" id="GO:0005524">
    <property type="term" value="F:ATP binding"/>
    <property type="evidence" value="ECO:0007669"/>
    <property type="project" value="UniProtKB-UniRule"/>
</dbReference>
<dbReference type="EMBL" id="FMUN01000001">
    <property type="protein sequence ID" value="SCX84673.1"/>
    <property type="molecule type" value="Genomic_DNA"/>
</dbReference>
<comment type="caution">
    <text evidence="10">Lacks conserved residue(s) required for the propagation of feature annotation.</text>
</comment>
<dbReference type="STRING" id="381306.AN478_08735"/>
<keyword evidence="4 10" id="KW-0808">Transferase</keyword>
<dbReference type="NCBIfam" id="TIGR00174">
    <property type="entry name" value="miaA"/>
    <property type="match status" value="1"/>
</dbReference>
<dbReference type="EC" id="2.5.1.75" evidence="10"/>
<comment type="subunit">
    <text evidence="10">Monomer.</text>
</comment>
<feature type="binding site" evidence="10">
    <location>
        <begin position="13"/>
        <end position="18"/>
    </location>
    <ligand>
        <name>substrate</name>
    </ligand>
</feature>
<evidence type="ECO:0000256" key="10">
    <source>
        <dbReference type="HAMAP-Rule" id="MF_00185"/>
    </source>
</evidence>
<keyword evidence="15" id="KW-1185">Reference proteome</keyword>
<evidence type="ECO:0000256" key="2">
    <source>
        <dbReference type="ARBA" id="ARBA00003213"/>
    </source>
</evidence>
<comment type="similarity">
    <text evidence="3 10 13">Belongs to the IPP transferase family.</text>
</comment>
<evidence type="ECO:0000256" key="12">
    <source>
        <dbReference type="RuleBase" id="RU003784"/>
    </source>
</evidence>
<feature type="site" description="Interaction with substrate tRNA" evidence="10">
    <location>
        <position position="124"/>
    </location>
</feature>
<dbReference type="AlphaFoldDB" id="A0A1G5B3B4"/>
<evidence type="ECO:0000256" key="9">
    <source>
        <dbReference type="ARBA" id="ARBA00049563"/>
    </source>
</evidence>
<dbReference type="GO" id="GO:0052381">
    <property type="term" value="F:tRNA dimethylallyltransferase activity"/>
    <property type="evidence" value="ECO:0007669"/>
    <property type="project" value="UniProtKB-UniRule"/>
</dbReference>
<evidence type="ECO:0000256" key="11">
    <source>
        <dbReference type="RuleBase" id="RU003783"/>
    </source>
</evidence>
<protein>
    <recommendedName>
        <fullName evidence="10">tRNA dimethylallyltransferase</fullName>
        <ecNumber evidence="10">2.5.1.75</ecNumber>
    </recommendedName>
    <alternativeName>
        <fullName evidence="10">Dimethylallyl diphosphate:tRNA dimethylallyltransferase</fullName>
        <shortName evidence="10">DMAPP:tRNA dimethylallyltransferase</shortName>
        <shortName evidence="10">DMATase</shortName>
    </alternativeName>
    <alternativeName>
        <fullName evidence="10">Isopentenyl-diphosphate:tRNA isopentenyltransferase</fullName>
        <shortName evidence="10">IPP transferase</shortName>
        <shortName evidence="10">IPPT</shortName>
        <shortName evidence="10">IPTase</shortName>
    </alternativeName>
</protein>
<dbReference type="PANTHER" id="PTHR11088:SF60">
    <property type="entry name" value="TRNA DIMETHYLALLYLTRANSFERASE"/>
    <property type="match status" value="1"/>
</dbReference>
<keyword evidence="6 10" id="KW-0547">Nucleotide-binding</keyword>
<feature type="site" description="Interaction with substrate tRNA" evidence="10">
    <location>
        <position position="102"/>
    </location>
</feature>
<keyword evidence="8 10" id="KW-0460">Magnesium</keyword>
<organism evidence="14 15">
    <name type="scientific">Thiohalorhabdus denitrificans</name>
    <dbReference type="NCBI Taxonomy" id="381306"/>
    <lineage>
        <taxon>Bacteria</taxon>
        <taxon>Pseudomonadati</taxon>
        <taxon>Pseudomonadota</taxon>
        <taxon>Gammaproteobacteria</taxon>
        <taxon>Thiohalorhabdales</taxon>
        <taxon>Thiohalorhabdaceae</taxon>
        <taxon>Thiohalorhabdus</taxon>
    </lineage>
</organism>
<dbReference type="Proteomes" id="UP000183104">
    <property type="component" value="Unassembled WGS sequence"/>
</dbReference>
<reference evidence="15" key="1">
    <citation type="submission" date="2016-10" db="EMBL/GenBank/DDBJ databases">
        <authorList>
            <person name="Varghese N."/>
        </authorList>
    </citation>
    <scope>NUCLEOTIDE SEQUENCE [LARGE SCALE GENOMIC DNA]</scope>
    <source>
        <strain evidence="15">HL 19</strain>
    </source>
</reference>